<dbReference type="InterPro" id="IPR029044">
    <property type="entry name" value="Nucleotide-diphossugar_trans"/>
</dbReference>
<evidence type="ECO:0000313" key="4">
    <source>
        <dbReference type="EMBL" id="QQG35915.1"/>
    </source>
</evidence>
<keyword evidence="1 4" id="KW-0808">Transferase</keyword>
<keyword evidence="3" id="KW-0448">Lipopolysaccharide biosynthesis</keyword>
<gene>
    <name evidence="4" type="ORF">HYS17_10495</name>
</gene>
<dbReference type="Proteomes" id="UP000595362">
    <property type="component" value="Chromosome"/>
</dbReference>
<dbReference type="EMBL" id="CP066681">
    <property type="protein sequence ID" value="QQG35915.1"/>
    <property type="molecule type" value="Genomic_DNA"/>
</dbReference>
<dbReference type="InterPro" id="IPR003329">
    <property type="entry name" value="Cytidylyl_trans"/>
</dbReference>
<dbReference type="GO" id="GO:0008690">
    <property type="term" value="F:3-deoxy-manno-octulosonate cytidylyltransferase activity"/>
    <property type="evidence" value="ECO:0007669"/>
    <property type="project" value="InterPro"/>
</dbReference>
<proteinExistence type="predicted"/>
<accession>A0A7T5R1P8</accession>
<evidence type="ECO:0000313" key="5">
    <source>
        <dbReference type="Proteomes" id="UP000595362"/>
    </source>
</evidence>
<dbReference type="InterPro" id="IPR004528">
    <property type="entry name" value="KdsB"/>
</dbReference>
<dbReference type="NCBIfam" id="NF003952">
    <property type="entry name" value="PRK05450.1-5"/>
    <property type="match status" value="1"/>
</dbReference>
<evidence type="ECO:0000256" key="2">
    <source>
        <dbReference type="ARBA" id="ARBA00022695"/>
    </source>
</evidence>
<dbReference type="PANTHER" id="PTHR42866:SF2">
    <property type="entry name" value="3-DEOXY-MANNO-OCTULOSONATE CYTIDYLYLTRANSFERASE, MITOCHONDRIAL"/>
    <property type="match status" value="1"/>
</dbReference>
<sequence length="269" mass="29662">MKTAIIIPARYGSTRFPGKPLALIDGRSMLSRVYAKGMQAAIHGRNIAVMIATDDDRIAAHAREIGARCVMTDSRCATGSDRVLQAADNSGEVFDFLIGLQGDAPFTPVGILKALIDTIAENPEFDVVTPVHRLSWRDLDSLRAAKQTTPFSGTTCIRHADGRALWFSKNIIPAIREEEKLRAQSPLSPVWQHMGVYGYRADILRRFVKWPQTPYEKLEGLEQLRFLENDIAVQTVEVSGAHGPLQSGIDSPEDIARAEAHIKAFGDDL</sequence>
<protein>
    <submittedName>
        <fullName evidence="4">3-deoxy-manno-octulosonate cytidylyltransferase</fullName>
    </submittedName>
</protein>
<evidence type="ECO:0000256" key="1">
    <source>
        <dbReference type="ARBA" id="ARBA00022679"/>
    </source>
</evidence>
<dbReference type="GO" id="GO:0005829">
    <property type="term" value="C:cytosol"/>
    <property type="evidence" value="ECO:0007669"/>
    <property type="project" value="TreeGrafter"/>
</dbReference>
<dbReference type="Pfam" id="PF02348">
    <property type="entry name" value="CTP_transf_3"/>
    <property type="match status" value="1"/>
</dbReference>
<dbReference type="NCBIfam" id="NF003950">
    <property type="entry name" value="PRK05450.1-3"/>
    <property type="match status" value="1"/>
</dbReference>
<organism evidence="4 5">
    <name type="scientific">Micavibrio aeruginosavorus</name>
    <dbReference type="NCBI Taxonomy" id="349221"/>
    <lineage>
        <taxon>Bacteria</taxon>
        <taxon>Pseudomonadati</taxon>
        <taxon>Bdellovibrionota</taxon>
        <taxon>Bdellovibrionia</taxon>
        <taxon>Bdellovibrionales</taxon>
        <taxon>Pseudobdellovibrionaceae</taxon>
        <taxon>Micavibrio</taxon>
    </lineage>
</organism>
<dbReference type="CDD" id="cd02517">
    <property type="entry name" value="CMP-KDO-Synthetase"/>
    <property type="match status" value="1"/>
</dbReference>
<reference evidence="4 5" key="1">
    <citation type="submission" date="2020-07" db="EMBL/GenBank/DDBJ databases">
        <title>Huge and variable diversity of episymbiotic CPR bacteria and DPANN archaea in groundwater ecosystems.</title>
        <authorList>
            <person name="He C.Y."/>
            <person name="Keren R."/>
            <person name="Whittaker M."/>
            <person name="Farag I.F."/>
            <person name="Doudna J."/>
            <person name="Cate J.H.D."/>
            <person name="Banfield J.F."/>
        </authorList>
    </citation>
    <scope>NUCLEOTIDE SEQUENCE [LARGE SCALE GENOMIC DNA]</scope>
    <source>
        <strain evidence="4">NC_groundwater_70_Ag_B-0.1um_54_66</strain>
    </source>
</reference>
<dbReference type="SUPFAM" id="SSF53448">
    <property type="entry name" value="Nucleotide-diphospho-sugar transferases"/>
    <property type="match status" value="1"/>
</dbReference>
<dbReference type="GO" id="GO:0009103">
    <property type="term" value="P:lipopolysaccharide biosynthetic process"/>
    <property type="evidence" value="ECO:0007669"/>
    <property type="project" value="UniProtKB-KW"/>
</dbReference>
<dbReference type="Gene3D" id="3.90.550.10">
    <property type="entry name" value="Spore Coat Polysaccharide Biosynthesis Protein SpsA, Chain A"/>
    <property type="match status" value="1"/>
</dbReference>
<name>A0A7T5R1P8_9BACT</name>
<keyword evidence="2 4" id="KW-0548">Nucleotidyltransferase</keyword>
<dbReference type="AlphaFoldDB" id="A0A7T5R1P8"/>
<evidence type="ECO:0000256" key="3">
    <source>
        <dbReference type="ARBA" id="ARBA00022985"/>
    </source>
</evidence>
<dbReference type="PANTHER" id="PTHR42866">
    <property type="entry name" value="3-DEOXY-MANNO-OCTULOSONATE CYTIDYLYLTRANSFERASE"/>
    <property type="match status" value="1"/>
</dbReference>